<accession>A0A380S6P3</accession>
<sequence length="89" mass="9599">MKFVLIAFALFVLGCACDNPRGCPGIIGVGNNPDEMQLRKDGRDDQSAQMAKMPAPPSNSGTPEPVDVNVQNQNEPIPVDDKLDFSKVK</sequence>
<feature type="compositionally biased region" description="Basic and acidic residues" evidence="1">
    <location>
        <begin position="36"/>
        <end position="46"/>
    </location>
</feature>
<evidence type="ECO:0000313" key="3">
    <source>
        <dbReference type="Proteomes" id="UP000255423"/>
    </source>
</evidence>
<organism evidence="2 3">
    <name type="scientific">Fibrobacter succinogenes</name>
    <name type="common">Bacteroides succinogenes</name>
    <dbReference type="NCBI Taxonomy" id="833"/>
    <lineage>
        <taxon>Bacteria</taxon>
        <taxon>Pseudomonadati</taxon>
        <taxon>Fibrobacterota</taxon>
        <taxon>Fibrobacteria</taxon>
        <taxon>Fibrobacterales</taxon>
        <taxon>Fibrobacteraceae</taxon>
        <taxon>Fibrobacter</taxon>
    </lineage>
</organism>
<name>A0A380S6P3_FIBSU</name>
<protein>
    <recommendedName>
        <fullName evidence="4">Lipoprotein</fullName>
    </recommendedName>
</protein>
<dbReference type="PROSITE" id="PS51257">
    <property type="entry name" value="PROKAR_LIPOPROTEIN"/>
    <property type="match status" value="1"/>
</dbReference>
<evidence type="ECO:0000256" key="1">
    <source>
        <dbReference type="SAM" id="MobiDB-lite"/>
    </source>
</evidence>
<proteinExistence type="predicted"/>
<dbReference type="RefSeq" id="WP_109572902.1">
    <property type="nucleotide sequence ID" value="NZ_UHJL01000002.1"/>
</dbReference>
<gene>
    <name evidence="2" type="ORF">SAMN05661053_1798</name>
</gene>
<dbReference type="Proteomes" id="UP000255423">
    <property type="component" value="Unassembled WGS sequence"/>
</dbReference>
<dbReference type="EMBL" id="UHJL01000002">
    <property type="protein sequence ID" value="SUQ24398.1"/>
    <property type="molecule type" value="Genomic_DNA"/>
</dbReference>
<evidence type="ECO:0000313" key="2">
    <source>
        <dbReference type="EMBL" id="SUQ24398.1"/>
    </source>
</evidence>
<reference evidence="2 3" key="1">
    <citation type="submission" date="2017-08" db="EMBL/GenBank/DDBJ databases">
        <authorList>
            <person name="de Groot N.N."/>
        </authorList>
    </citation>
    <scope>NUCLEOTIDE SEQUENCE [LARGE SCALE GENOMIC DNA]</scope>
    <source>
        <strain evidence="2 3">HM2</strain>
    </source>
</reference>
<feature type="region of interest" description="Disordered" evidence="1">
    <location>
        <begin position="28"/>
        <end position="89"/>
    </location>
</feature>
<evidence type="ECO:0008006" key="4">
    <source>
        <dbReference type="Google" id="ProtNLM"/>
    </source>
</evidence>
<dbReference type="AlphaFoldDB" id="A0A380S6P3"/>
<feature type="compositionally biased region" description="Basic and acidic residues" evidence="1">
    <location>
        <begin position="79"/>
        <end position="89"/>
    </location>
</feature>